<accession>A0A426XTK9</accession>
<reference evidence="1 2" key="1">
    <citation type="journal article" date="2014" name="Agronomy (Basel)">
        <title>A Draft Genome Sequence for Ensete ventricosum, the Drought-Tolerant Tree Against Hunger.</title>
        <authorList>
            <person name="Harrison J."/>
            <person name="Moore K.A."/>
            <person name="Paszkiewicz K."/>
            <person name="Jones T."/>
            <person name="Grant M."/>
            <person name="Ambacheew D."/>
            <person name="Muzemil S."/>
            <person name="Studholme D.J."/>
        </authorList>
    </citation>
    <scope>NUCLEOTIDE SEQUENCE [LARGE SCALE GENOMIC DNA]</scope>
</reference>
<comment type="caution">
    <text evidence="1">The sequence shown here is derived from an EMBL/GenBank/DDBJ whole genome shotgun (WGS) entry which is preliminary data.</text>
</comment>
<sequence>RRLPLSVGSHPGRKRHPLVGWPLVTAPCGLDTPSGATLQVAVPTDSCRPFIRGLGHSQSPPCRWLGHGHHPCRWPSHGLVPPFLATFAVKM</sequence>
<evidence type="ECO:0000313" key="2">
    <source>
        <dbReference type="Proteomes" id="UP000287651"/>
    </source>
</evidence>
<gene>
    <name evidence="1" type="ORF">B296_00026295</name>
</gene>
<organism evidence="1 2">
    <name type="scientific">Ensete ventricosum</name>
    <name type="common">Abyssinian banana</name>
    <name type="synonym">Musa ensete</name>
    <dbReference type="NCBI Taxonomy" id="4639"/>
    <lineage>
        <taxon>Eukaryota</taxon>
        <taxon>Viridiplantae</taxon>
        <taxon>Streptophyta</taxon>
        <taxon>Embryophyta</taxon>
        <taxon>Tracheophyta</taxon>
        <taxon>Spermatophyta</taxon>
        <taxon>Magnoliopsida</taxon>
        <taxon>Liliopsida</taxon>
        <taxon>Zingiberales</taxon>
        <taxon>Musaceae</taxon>
        <taxon>Ensete</taxon>
    </lineage>
</organism>
<dbReference type="AlphaFoldDB" id="A0A426XTK9"/>
<dbReference type="Proteomes" id="UP000287651">
    <property type="component" value="Unassembled WGS sequence"/>
</dbReference>
<protein>
    <submittedName>
        <fullName evidence="1">Uncharacterized protein</fullName>
    </submittedName>
</protein>
<proteinExistence type="predicted"/>
<dbReference type="EMBL" id="AMZH03017572">
    <property type="protein sequence ID" value="RRT42804.1"/>
    <property type="molecule type" value="Genomic_DNA"/>
</dbReference>
<feature type="non-terminal residue" evidence="1">
    <location>
        <position position="1"/>
    </location>
</feature>
<name>A0A426XTK9_ENSVE</name>
<evidence type="ECO:0000313" key="1">
    <source>
        <dbReference type="EMBL" id="RRT42804.1"/>
    </source>
</evidence>